<dbReference type="Gene3D" id="3.90.950.10">
    <property type="match status" value="1"/>
</dbReference>
<dbReference type="GO" id="GO:0047429">
    <property type="term" value="F:nucleoside triphosphate diphosphatase activity"/>
    <property type="evidence" value="ECO:0007669"/>
    <property type="project" value="InterPro"/>
</dbReference>
<organism evidence="2 3">
    <name type="scientific">Haliovirga abyssi</name>
    <dbReference type="NCBI Taxonomy" id="2996794"/>
    <lineage>
        <taxon>Bacteria</taxon>
        <taxon>Fusobacteriati</taxon>
        <taxon>Fusobacteriota</taxon>
        <taxon>Fusobacteriia</taxon>
        <taxon>Fusobacteriales</taxon>
        <taxon>Haliovirgaceae</taxon>
        <taxon>Haliovirga</taxon>
    </lineage>
</organism>
<dbReference type="KEGG" id="haby:HLVA_09750"/>
<proteinExistence type="predicted"/>
<sequence>MEIVYGTYNISKLNSMIKMLEGLEVKIVGLSDFGMNLKKSKETGKDPLENAEQKARNYFKQIKKPVFSCDSGLYFENVEEKDQPGILIRRIGNKKLSDEEMIEYYSNLAKKYGGQLKAYYKNAICLIINNKEKYSYVGKDIYSEKFLIVDKPHKSYKEGFPLNSLSVDISTNKYYFDLSREKEDNLDIKIGFRNFFINSLNIERKGI</sequence>
<accession>A0AAU9D9Y7</accession>
<evidence type="ECO:0008006" key="4">
    <source>
        <dbReference type="Google" id="ProtNLM"/>
    </source>
</evidence>
<dbReference type="SUPFAM" id="SSF52972">
    <property type="entry name" value="ITPase-like"/>
    <property type="match status" value="1"/>
</dbReference>
<dbReference type="RefSeq" id="WP_307905337.1">
    <property type="nucleotide sequence ID" value="NZ_AP027059.1"/>
</dbReference>
<dbReference type="InterPro" id="IPR002637">
    <property type="entry name" value="RdgB/HAM1"/>
</dbReference>
<dbReference type="GO" id="GO:0009143">
    <property type="term" value="P:nucleoside triphosphate catabolic process"/>
    <property type="evidence" value="ECO:0007669"/>
    <property type="project" value="InterPro"/>
</dbReference>
<name>A0AAU9D9Y7_9FUSO</name>
<reference evidence="2 3" key="1">
    <citation type="submission" date="2022-11" db="EMBL/GenBank/DDBJ databases">
        <title>Haliovirga abyssi gen. nov., sp. nov., a mesophilic fermentative bacterium isolated from the Iheya North hydrothermal field and the proposal of Haliovirgaceae fam. nov.</title>
        <authorList>
            <person name="Miyazaki U."/>
            <person name="Tame A."/>
            <person name="Miyazaki J."/>
            <person name="Takai K."/>
            <person name="Sawayama S."/>
            <person name="Kitajima M."/>
            <person name="Okamoto A."/>
            <person name="Nakagawa S."/>
        </authorList>
    </citation>
    <scope>NUCLEOTIDE SEQUENCE [LARGE SCALE GENOMIC DNA]</scope>
    <source>
        <strain evidence="2 3">IC12</strain>
    </source>
</reference>
<evidence type="ECO:0000313" key="3">
    <source>
        <dbReference type="Proteomes" id="UP001321582"/>
    </source>
</evidence>
<evidence type="ECO:0000313" key="2">
    <source>
        <dbReference type="EMBL" id="BDU50406.1"/>
    </source>
</evidence>
<gene>
    <name evidence="2" type="ORF">HLVA_09750</name>
</gene>
<dbReference type="AlphaFoldDB" id="A0AAU9D9Y7"/>
<dbReference type="EMBL" id="AP027059">
    <property type="protein sequence ID" value="BDU50406.1"/>
    <property type="molecule type" value="Genomic_DNA"/>
</dbReference>
<evidence type="ECO:0000256" key="1">
    <source>
        <dbReference type="ARBA" id="ARBA00022801"/>
    </source>
</evidence>
<dbReference type="Pfam" id="PF01725">
    <property type="entry name" value="Ham1p_like"/>
    <property type="match status" value="1"/>
</dbReference>
<dbReference type="InterPro" id="IPR029001">
    <property type="entry name" value="ITPase-like_fam"/>
</dbReference>
<keyword evidence="1" id="KW-0378">Hydrolase</keyword>
<dbReference type="Proteomes" id="UP001321582">
    <property type="component" value="Chromosome"/>
</dbReference>
<protein>
    <recommendedName>
        <fullName evidence="4">Non-canonical purine NTP pyrophosphatase</fullName>
    </recommendedName>
</protein>
<keyword evidence="3" id="KW-1185">Reference proteome</keyword>